<evidence type="ECO:0000313" key="2">
    <source>
        <dbReference type="EMBL" id="MDG3014364.1"/>
    </source>
</evidence>
<dbReference type="AlphaFoldDB" id="A0A9X4LXY0"/>
<keyword evidence="3" id="KW-1185">Reference proteome</keyword>
<evidence type="ECO:0000313" key="3">
    <source>
        <dbReference type="Proteomes" id="UP001152755"/>
    </source>
</evidence>
<dbReference type="Proteomes" id="UP001152755">
    <property type="component" value="Unassembled WGS sequence"/>
</dbReference>
<name>A0A9X4LXY0_9ACTN</name>
<feature type="chain" id="PRO_5040751514" description="Lipoprotein" evidence="1">
    <location>
        <begin position="23"/>
        <end position="128"/>
    </location>
</feature>
<feature type="signal peptide" evidence="1">
    <location>
        <begin position="1"/>
        <end position="22"/>
    </location>
</feature>
<organism evidence="2 3">
    <name type="scientific">Speluncibacter jeojiensis</name>
    <dbReference type="NCBI Taxonomy" id="2710754"/>
    <lineage>
        <taxon>Bacteria</taxon>
        <taxon>Bacillati</taxon>
        <taxon>Actinomycetota</taxon>
        <taxon>Actinomycetes</taxon>
        <taxon>Mycobacteriales</taxon>
        <taxon>Speluncibacteraceae</taxon>
        <taxon>Speluncibacter</taxon>
    </lineage>
</organism>
<sequence>MAFLRTGAVLAAAGLAAVGVSACDSDSSARCLTVPDAAVEQIERGAPGGTLDVTKSAAVRNDVAGTVLVELRVQGSGGERTGAWSLSNLEAPGPVFSVDEVAAGLTHWPMLPYATGAELHADLDKCLG</sequence>
<evidence type="ECO:0008006" key="4">
    <source>
        <dbReference type="Google" id="ProtNLM"/>
    </source>
</evidence>
<proteinExistence type="predicted"/>
<dbReference type="RefSeq" id="WP_277832340.1">
    <property type="nucleotide sequence ID" value="NZ_JAAIVF010000002.1"/>
</dbReference>
<comment type="caution">
    <text evidence="2">The sequence shown here is derived from an EMBL/GenBank/DDBJ whole genome shotgun (WGS) entry which is preliminary data.</text>
</comment>
<accession>A0A9X4LXY0</accession>
<protein>
    <recommendedName>
        <fullName evidence="4">Lipoprotein</fullName>
    </recommendedName>
</protein>
<gene>
    <name evidence="2" type="ORF">NVS88_07310</name>
</gene>
<reference evidence="2" key="1">
    <citation type="submission" date="2022-08" db="EMBL/GenBank/DDBJ databases">
        <title>Genome analysis of Corynebacteriales strain.</title>
        <authorList>
            <person name="Lee S.D."/>
        </authorList>
    </citation>
    <scope>NUCLEOTIDE SEQUENCE</scope>
    <source>
        <strain evidence="2">D3-21</strain>
    </source>
</reference>
<keyword evidence="1" id="KW-0732">Signal</keyword>
<evidence type="ECO:0000256" key="1">
    <source>
        <dbReference type="SAM" id="SignalP"/>
    </source>
</evidence>
<dbReference type="EMBL" id="JANRHA010000003">
    <property type="protein sequence ID" value="MDG3014364.1"/>
    <property type="molecule type" value="Genomic_DNA"/>
</dbReference>
<dbReference type="PROSITE" id="PS51257">
    <property type="entry name" value="PROKAR_LIPOPROTEIN"/>
    <property type="match status" value="1"/>
</dbReference>